<dbReference type="EMBL" id="QFQS01000001">
    <property type="protein sequence ID" value="PZQ99973.1"/>
    <property type="molecule type" value="Genomic_DNA"/>
</dbReference>
<dbReference type="SUPFAM" id="SSF53474">
    <property type="entry name" value="alpha/beta-Hydrolases"/>
    <property type="match status" value="1"/>
</dbReference>
<accession>A0A2W5U9F0</accession>
<reference evidence="1 2" key="1">
    <citation type="submission" date="2017-08" db="EMBL/GenBank/DDBJ databases">
        <title>Infants hospitalized years apart are colonized by the same room-sourced microbial strains.</title>
        <authorList>
            <person name="Brooks B."/>
            <person name="Olm M.R."/>
            <person name="Firek B.A."/>
            <person name="Baker R."/>
            <person name="Thomas B.C."/>
            <person name="Morowitz M.J."/>
            <person name="Banfield J.F."/>
        </authorList>
    </citation>
    <scope>NUCLEOTIDE SEQUENCE [LARGE SCALE GENOMIC DNA]</scope>
    <source>
        <strain evidence="1">S2_003_000_R2_11</strain>
    </source>
</reference>
<dbReference type="Gene3D" id="3.40.50.1820">
    <property type="entry name" value="alpha/beta hydrolase"/>
    <property type="match status" value="1"/>
</dbReference>
<dbReference type="AlphaFoldDB" id="A0A2W5U9F0"/>
<name>A0A2W5U9F0_CERSP</name>
<sequence length="458" mass="50675">MPVDPETTALIEALGPAQVARFADLGGGSPSLVLAAWKAWGCEIALVDMDRGGRFPTAESEWVAPYRARLLEAGVPPASINVVRTEKDLPLIDAIANLHGFGDRWKSGGLVPVLARCLREGTRMILDIRKGSGAFPLLKAAGTCETLSTRVEDGKPVTRVIFRANPPVELQQDQGWAGIARELAGEDGFYQESAEHSMLFVPRGRVLVVTFDNLDIAMTKREERRPWGFHFIEKQGWSMLGVMANGWTWYRDPWVSAEFDRLRDEGFFARFDRVVFYGASMGGYAACAFSAACPGADVVAISPQSTLDRTLVPWETRYSTAWGRDFSGPYGDAAITSQTASRVSLLYDPYEPLDSGHVARFQGANVVRLRTPLLGHRLGSSLLQMGVLTPIILGALNGTLTEGEFYRILRARKTFPRYQKELFKRAVARGRPALARKLARWVLVRGDNRYIRKALAKL</sequence>
<gene>
    <name evidence="1" type="ORF">DI533_04930</name>
</gene>
<comment type="caution">
    <text evidence="1">The sequence shown here is derived from an EMBL/GenBank/DDBJ whole genome shotgun (WGS) entry which is preliminary data.</text>
</comment>
<dbReference type="InterPro" id="IPR029058">
    <property type="entry name" value="AB_hydrolase_fold"/>
</dbReference>
<dbReference type="Proteomes" id="UP000248975">
    <property type="component" value="Unassembled WGS sequence"/>
</dbReference>
<protein>
    <recommendedName>
        <fullName evidence="3">Phosphoadenosine phosphosulfate reductase</fullName>
    </recommendedName>
</protein>
<proteinExistence type="predicted"/>
<organism evidence="1 2">
    <name type="scientific">Cereibacter sphaeroides</name>
    <name type="common">Rhodobacter sphaeroides</name>
    <dbReference type="NCBI Taxonomy" id="1063"/>
    <lineage>
        <taxon>Bacteria</taxon>
        <taxon>Pseudomonadati</taxon>
        <taxon>Pseudomonadota</taxon>
        <taxon>Alphaproteobacteria</taxon>
        <taxon>Rhodobacterales</taxon>
        <taxon>Paracoccaceae</taxon>
        <taxon>Cereibacter</taxon>
    </lineage>
</organism>
<evidence type="ECO:0008006" key="3">
    <source>
        <dbReference type="Google" id="ProtNLM"/>
    </source>
</evidence>
<evidence type="ECO:0000313" key="1">
    <source>
        <dbReference type="EMBL" id="PZQ99973.1"/>
    </source>
</evidence>
<evidence type="ECO:0000313" key="2">
    <source>
        <dbReference type="Proteomes" id="UP000248975"/>
    </source>
</evidence>